<protein>
    <recommendedName>
        <fullName evidence="1">N-acetyltransferase domain-containing protein</fullName>
    </recommendedName>
</protein>
<reference evidence="2" key="1">
    <citation type="submission" date="2021-01" db="EMBL/GenBank/DDBJ databases">
        <authorList>
            <person name="Corre E."/>
            <person name="Pelletier E."/>
            <person name="Niang G."/>
            <person name="Scheremetjew M."/>
            <person name="Finn R."/>
            <person name="Kale V."/>
            <person name="Holt S."/>
            <person name="Cochrane G."/>
            <person name="Meng A."/>
            <person name="Brown T."/>
            <person name="Cohen L."/>
        </authorList>
    </citation>
    <scope>NUCLEOTIDE SEQUENCE</scope>
    <source>
        <strain evidence="2">Ras09</strain>
    </source>
</reference>
<evidence type="ECO:0000313" key="2">
    <source>
        <dbReference type="EMBL" id="CAE0229784.1"/>
    </source>
</evidence>
<dbReference type="EMBL" id="HBIA01003054">
    <property type="protein sequence ID" value="CAE0229784.1"/>
    <property type="molecule type" value="Transcribed_RNA"/>
</dbReference>
<dbReference type="Gene3D" id="3.40.630.30">
    <property type="match status" value="1"/>
</dbReference>
<dbReference type="InterPro" id="IPR000182">
    <property type="entry name" value="GNAT_dom"/>
</dbReference>
<evidence type="ECO:0000259" key="1">
    <source>
        <dbReference type="PROSITE" id="PS51186"/>
    </source>
</evidence>
<name>A0A7S3CJJ1_9SPIT</name>
<accession>A0A7S3CJJ1</accession>
<dbReference type="SUPFAM" id="SSF55729">
    <property type="entry name" value="Acyl-CoA N-acyltransferases (Nat)"/>
    <property type="match status" value="1"/>
</dbReference>
<dbReference type="GO" id="GO:0016747">
    <property type="term" value="F:acyltransferase activity, transferring groups other than amino-acyl groups"/>
    <property type="evidence" value="ECO:0007669"/>
    <property type="project" value="InterPro"/>
</dbReference>
<proteinExistence type="predicted"/>
<sequence length="196" mass="22127">MDALESKGSSGQTRLTFKTDLGAMREKVGSKISVPSLHEIWTWQGDTSILPHKVTEILNQVSKFDLGDPRFQNEDPFDFEKPFKSVQIARQIRELQEGGSFDPSAFFFITYRSQAVGCCMVVRDDPNSLDFKIEYLATVPKSIGSGVEETLVQLALKYILSHEGEVKIAVEMENEFLREHQAEVFAPILKANYGFE</sequence>
<dbReference type="AlphaFoldDB" id="A0A7S3CJJ1"/>
<gene>
    <name evidence="2" type="ORF">SRAS04492_LOCUS1568</name>
</gene>
<dbReference type="PROSITE" id="PS51186">
    <property type="entry name" value="GNAT"/>
    <property type="match status" value="1"/>
</dbReference>
<feature type="domain" description="N-acetyltransferase" evidence="1">
    <location>
        <begin position="56"/>
        <end position="196"/>
    </location>
</feature>
<dbReference type="InterPro" id="IPR016181">
    <property type="entry name" value="Acyl_CoA_acyltransferase"/>
</dbReference>
<organism evidence="2">
    <name type="scientific">Strombidium rassoulzadegani</name>
    <dbReference type="NCBI Taxonomy" id="1082188"/>
    <lineage>
        <taxon>Eukaryota</taxon>
        <taxon>Sar</taxon>
        <taxon>Alveolata</taxon>
        <taxon>Ciliophora</taxon>
        <taxon>Intramacronucleata</taxon>
        <taxon>Spirotrichea</taxon>
        <taxon>Oligotrichia</taxon>
        <taxon>Strombidiidae</taxon>
        <taxon>Strombidium</taxon>
    </lineage>
</organism>